<name>A0ABQ2BUJ1_9FLAO</name>
<sequence length="293" mass="32800">MKKLIILLAITLTFSSCKDFKEGVKDGYNDAQKEAEASKKEGIKLYTLDGGTVIVNMLEVFSQDTTYTGQTKIFADAFYIIEHPKGRLLWDGGLAEGLVGQEPFTTPNGAFTVSRKDSVVSQLAELKLTPEDFDYISVSHTHFDHTGSASKFAKSTWLVQEAEYDFITSEEQKKGDNYPPIAVLTKIQKLNGDHDVFGDGTVVIKSMPGHTPGHQVLFLKLENAGNILLTGDLYHFQENRDSRGVPSFNFDVEMTLKSMDAFEAFAKENNADVYIQHSKDDFNRLPKYPKYLD</sequence>
<comment type="caution">
    <text evidence="7">The sequence shown here is derived from an EMBL/GenBank/DDBJ whole genome shotgun (WGS) entry which is preliminary data.</text>
</comment>
<dbReference type="Pfam" id="PF00753">
    <property type="entry name" value="Lactamase_B"/>
    <property type="match status" value="1"/>
</dbReference>
<reference evidence="8" key="1">
    <citation type="journal article" date="2019" name="Int. J. Syst. Evol. Microbiol.">
        <title>The Global Catalogue of Microorganisms (GCM) 10K type strain sequencing project: providing services to taxonomists for standard genome sequencing and annotation.</title>
        <authorList>
            <consortium name="The Broad Institute Genomics Platform"/>
            <consortium name="The Broad Institute Genome Sequencing Center for Infectious Disease"/>
            <person name="Wu L."/>
            <person name="Ma J."/>
        </authorList>
    </citation>
    <scope>NUCLEOTIDE SEQUENCE [LARGE SCALE GENOMIC DNA]</scope>
    <source>
        <strain evidence="8">CCM 8681</strain>
    </source>
</reference>
<evidence type="ECO:0000256" key="1">
    <source>
        <dbReference type="ARBA" id="ARBA00001947"/>
    </source>
</evidence>
<evidence type="ECO:0000256" key="2">
    <source>
        <dbReference type="ARBA" id="ARBA00007749"/>
    </source>
</evidence>
<dbReference type="SUPFAM" id="SSF56281">
    <property type="entry name" value="Metallo-hydrolase/oxidoreductase"/>
    <property type="match status" value="1"/>
</dbReference>
<dbReference type="EMBL" id="BMDQ01000001">
    <property type="protein sequence ID" value="GGI56132.1"/>
    <property type="molecule type" value="Genomic_DNA"/>
</dbReference>
<evidence type="ECO:0000313" key="7">
    <source>
        <dbReference type="EMBL" id="GGI56132.1"/>
    </source>
</evidence>
<comment type="similarity">
    <text evidence="2">Belongs to the metallo-beta-lactamase superfamily.</text>
</comment>
<feature type="domain" description="Metallo-beta-lactamase" evidence="6">
    <location>
        <begin position="75"/>
        <end position="277"/>
    </location>
</feature>
<keyword evidence="3" id="KW-0479">Metal-binding</keyword>
<dbReference type="SMART" id="SM00849">
    <property type="entry name" value="Lactamase_B"/>
    <property type="match status" value="1"/>
</dbReference>
<dbReference type="PANTHER" id="PTHR42978">
    <property type="entry name" value="QUORUM-QUENCHING LACTONASE YTNP-RELATED-RELATED"/>
    <property type="match status" value="1"/>
</dbReference>
<dbReference type="Proteomes" id="UP000624701">
    <property type="component" value="Unassembled WGS sequence"/>
</dbReference>
<organism evidence="7 8">
    <name type="scientific">Winogradskyella haliclonae</name>
    <dbReference type="NCBI Taxonomy" id="2048558"/>
    <lineage>
        <taxon>Bacteria</taxon>
        <taxon>Pseudomonadati</taxon>
        <taxon>Bacteroidota</taxon>
        <taxon>Flavobacteriia</taxon>
        <taxon>Flavobacteriales</taxon>
        <taxon>Flavobacteriaceae</taxon>
        <taxon>Winogradskyella</taxon>
    </lineage>
</organism>
<dbReference type="InterPro" id="IPR051013">
    <property type="entry name" value="MBL_superfamily_lactonases"/>
</dbReference>
<protein>
    <submittedName>
        <fullName evidence="7">MBL fold metallo-hydrolase</fullName>
    </submittedName>
</protein>
<keyword evidence="8" id="KW-1185">Reference proteome</keyword>
<keyword evidence="4" id="KW-0378">Hydrolase</keyword>
<dbReference type="Gene3D" id="3.60.15.10">
    <property type="entry name" value="Ribonuclease Z/Hydroxyacylglutathione hydrolase-like"/>
    <property type="match status" value="1"/>
</dbReference>
<evidence type="ECO:0000256" key="3">
    <source>
        <dbReference type="ARBA" id="ARBA00022723"/>
    </source>
</evidence>
<accession>A0ABQ2BUJ1</accession>
<dbReference type="RefSeq" id="WP_188373063.1">
    <property type="nucleotide sequence ID" value="NZ_BMDQ01000001.1"/>
</dbReference>
<dbReference type="PANTHER" id="PTHR42978:SF2">
    <property type="entry name" value="102 KBASES UNSTABLE REGION: FROM 1 TO 119443"/>
    <property type="match status" value="1"/>
</dbReference>
<evidence type="ECO:0000256" key="4">
    <source>
        <dbReference type="ARBA" id="ARBA00022801"/>
    </source>
</evidence>
<dbReference type="InterPro" id="IPR036866">
    <property type="entry name" value="RibonucZ/Hydroxyglut_hydro"/>
</dbReference>
<dbReference type="PROSITE" id="PS51257">
    <property type="entry name" value="PROKAR_LIPOPROTEIN"/>
    <property type="match status" value="1"/>
</dbReference>
<keyword evidence="5" id="KW-0862">Zinc</keyword>
<gene>
    <name evidence="7" type="ORF">GCM10011444_04410</name>
</gene>
<dbReference type="CDD" id="cd07729">
    <property type="entry name" value="AHL_lactonase_MBL-fold"/>
    <property type="match status" value="1"/>
</dbReference>
<dbReference type="InterPro" id="IPR001279">
    <property type="entry name" value="Metallo-B-lactamas"/>
</dbReference>
<evidence type="ECO:0000259" key="6">
    <source>
        <dbReference type="SMART" id="SM00849"/>
    </source>
</evidence>
<evidence type="ECO:0000313" key="8">
    <source>
        <dbReference type="Proteomes" id="UP000624701"/>
    </source>
</evidence>
<evidence type="ECO:0000256" key="5">
    <source>
        <dbReference type="ARBA" id="ARBA00022833"/>
    </source>
</evidence>
<comment type="cofactor">
    <cofactor evidence="1">
        <name>Zn(2+)</name>
        <dbReference type="ChEBI" id="CHEBI:29105"/>
    </cofactor>
</comment>
<proteinExistence type="inferred from homology"/>